<keyword evidence="5" id="KW-1003">Cell membrane</keyword>
<feature type="transmembrane region" description="Helical" evidence="13">
    <location>
        <begin position="219"/>
        <end position="243"/>
    </location>
</feature>
<feature type="transmembrane region" description="Helical" evidence="13">
    <location>
        <begin position="287"/>
        <end position="308"/>
    </location>
</feature>
<dbReference type="Proteomes" id="UP000248311">
    <property type="component" value="Unassembled WGS sequence"/>
</dbReference>
<evidence type="ECO:0000256" key="6">
    <source>
        <dbReference type="ARBA" id="ARBA00022596"/>
    </source>
</evidence>
<feature type="transmembrane region" description="Helical" evidence="13">
    <location>
        <begin position="57"/>
        <end position="75"/>
    </location>
</feature>
<dbReference type="InterPro" id="IPR051224">
    <property type="entry name" value="NiCoT_RcnA"/>
</dbReference>
<keyword evidence="4 13" id="KW-0813">Transport</keyword>
<evidence type="ECO:0000256" key="4">
    <source>
        <dbReference type="ARBA" id="ARBA00022448"/>
    </source>
</evidence>
<sequence>MRRALLIAPAAVLVAALVWVLASGVDMRVAAWAAGWQRDFQTSLAGTLRALRAGEPGAVTLFLGICFAYGFFHAVGPGHGKLLIGGYGLGRRVALLRLAGIAVISSLGQAATAILLVLVGLLLVGFTRQQLTGAAETLMLPASTLAVAGIGLWLVIRGLISLWRLWKTSAPAGEALQECSHGHAHHHDHGHDHDHCGCGHRHAPTLDEVERAGGLRDMLMLVGGVAIRPCSGAILLLVLSAYMDLLPMGILGTLSMALGTATVTVAVAIASVFVRESTLRSFGGGTGALRLLPVVEIAAGAAICLVSLEVLARLI</sequence>
<keyword evidence="15" id="KW-1185">Reference proteome</keyword>
<feature type="transmembrane region" description="Helical" evidence="13">
    <location>
        <begin position="249"/>
        <end position="275"/>
    </location>
</feature>
<comment type="subcellular location">
    <subcellularLocation>
        <location evidence="2 13">Cell membrane</location>
        <topology evidence="2 13">Multi-pass membrane protein</topology>
    </subcellularLocation>
</comment>
<comment type="caution">
    <text evidence="14">The sequence shown here is derived from an EMBL/GenBank/DDBJ whole genome shotgun (WGS) entry which is preliminary data.</text>
</comment>
<evidence type="ECO:0000256" key="12">
    <source>
        <dbReference type="ARBA" id="ARBA00023285"/>
    </source>
</evidence>
<keyword evidence="3" id="KW-0171">Cobalt transport</keyword>
<proteinExistence type="inferred from homology"/>
<keyword evidence="10" id="KW-0921">Nickel transport</keyword>
<accession>A0A318SPE1</accession>
<comment type="similarity">
    <text evidence="13">Belongs to the NiCoT transporter (TC 2.A.52) family.</text>
</comment>
<evidence type="ECO:0000256" key="10">
    <source>
        <dbReference type="ARBA" id="ARBA00023112"/>
    </source>
</evidence>
<evidence type="ECO:0000256" key="1">
    <source>
        <dbReference type="ARBA" id="ARBA00002510"/>
    </source>
</evidence>
<evidence type="ECO:0000256" key="2">
    <source>
        <dbReference type="ARBA" id="ARBA00004651"/>
    </source>
</evidence>
<dbReference type="GO" id="GO:0010045">
    <property type="term" value="P:response to nickel cation"/>
    <property type="evidence" value="ECO:0007669"/>
    <property type="project" value="TreeGrafter"/>
</dbReference>
<dbReference type="EMBL" id="QJTE01000004">
    <property type="protein sequence ID" value="PYE82465.1"/>
    <property type="molecule type" value="Genomic_DNA"/>
</dbReference>
<feature type="transmembrane region" description="Helical" evidence="13">
    <location>
        <begin position="95"/>
        <end position="126"/>
    </location>
</feature>
<feature type="transmembrane region" description="Helical" evidence="13">
    <location>
        <begin position="138"/>
        <end position="160"/>
    </location>
</feature>
<evidence type="ECO:0000256" key="7">
    <source>
        <dbReference type="ARBA" id="ARBA00022692"/>
    </source>
</evidence>
<evidence type="ECO:0000256" key="5">
    <source>
        <dbReference type="ARBA" id="ARBA00022475"/>
    </source>
</evidence>
<reference evidence="14 15" key="1">
    <citation type="submission" date="2018-06" db="EMBL/GenBank/DDBJ databases">
        <title>Genomic Encyclopedia of Type Strains, Phase III (KMG-III): the genomes of soil and plant-associated and newly described type strains.</title>
        <authorList>
            <person name="Whitman W."/>
        </authorList>
    </citation>
    <scope>NUCLEOTIDE SEQUENCE [LARGE SCALE GENOMIC DNA]</scope>
    <source>
        <strain evidence="14 15">CECT 9025</strain>
    </source>
</reference>
<evidence type="ECO:0000256" key="8">
    <source>
        <dbReference type="ARBA" id="ARBA00022989"/>
    </source>
</evidence>
<dbReference type="GO" id="GO:0006824">
    <property type="term" value="P:cobalt ion transport"/>
    <property type="evidence" value="ECO:0007669"/>
    <property type="project" value="UniProtKB-KW"/>
</dbReference>
<dbReference type="PANTHER" id="PTHR40659">
    <property type="entry name" value="NICKEL/COBALT EFFLUX SYSTEM RCNA"/>
    <property type="match status" value="1"/>
</dbReference>
<dbReference type="GO" id="GO:0032025">
    <property type="term" value="P:response to cobalt ion"/>
    <property type="evidence" value="ECO:0007669"/>
    <property type="project" value="TreeGrafter"/>
</dbReference>
<dbReference type="GO" id="GO:0015099">
    <property type="term" value="F:nickel cation transmembrane transporter activity"/>
    <property type="evidence" value="ECO:0007669"/>
    <property type="project" value="UniProtKB-UniRule"/>
</dbReference>
<keyword evidence="12" id="KW-0170">Cobalt</keyword>
<evidence type="ECO:0000256" key="3">
    <source>
        <dbReference type="ARBA" id="ARBA00022426"/>
    </source>
</evidence>
<dbReference type="AlphaFoldDB" id="A0A318SPE1"/>
<keyword evidence="9" id="KW-0406">Ion transport</keyword>
<keyword evidence="8 13" id="KW-1133">Transmembrane helix</keyword>
<keyword evidence="11 13" id="KW-0472">Membrane</keyword>
<name>A0A318SPE1_9RHOB</name>
<evidence type="ECO:0000256" key="9">
    <source>
        <dbReference type="ARBA" id="ARBA00023065"/>
    </source>
</evidence>
<protein>
    <recommendedName>
        <fullName evidence="13">Nickel/cobalt efflux system</fullName>
    </recommendedName>
</protein>
<gene>
    <name evidence="14" type="ORF">DFP88_104221</name>
</gene>
<evidence type="ECO:0000313" key="15">
    <source>
        <dbReference type="Proteomes" id="UP000248311"/>
    </source>
</evidence>
<dbReference type="PANTHER" id="PTHR40659:SF1">
    <property type="entry name" value="NICKEL_COBALT EFFLUX SYSTEM RCNA"/>
    <property type="match status" value="1"/>
</dbReference>
<dbReference type="Pfam" id="PF03824">
    <property type="entry name" value="NicO"/>
    <property type="match status" value="1"/>
</dbReference>
<dbReference type="GO" id="GO:0046583">
    <property type="term" value="F:monoatomic cation efflux transmembrane transporter activity"/>
    <property type="evidence" value="ECO:0007669"/>
    <property type="project" value="TreeGrafter"/>
</dbReference>
<evidence type="ECO:0000256" key="11">
    <source>
        <dbReference type="ARBA" id="ARBA00023136"/>
    </source>
</evidence>
<evidence type="ECO:0000256" key="13">
    <source>
        <dbReference type="RuleBase" id="RU362101"/>
    </source>
</evidence>
<keyword evidence="6" id="KW-0533">Nickel</keyword>
<evidence type="ECO:0000313" key="14">
    <source>
        <dbReference type="EMBL" id="PYE82465.1"/>
    </source>
</evidence>
<dbReference type="RefSeq" id="WP_110815130.1">
    <property type="nucleotide sequence ID" value="NZ_QJTE01000004.1"/>
</dbReference>
<dbReference type="GO" id="GO:0005886">
    <property type="term" value="C:plasma membrane"/>
    <property type="evidence" value="ECO:0007669"/>
    <property type="project" value="UniProtKB-SubCell"/>
</dbReference>
<comment type="function">
    <text evidence="1">Efflux system for nickel and cobalt.</text>
</comment>
<dbReference type="OrthoDB" id="9812956at2"/>
<keyword evidence="7 13" id="KW-0812">Transmembrane</keyword>
<organism evidence="14 15">
    <name type="scientific">Pseudoroseicyclus aestuarii</name>
    <dbReference type="NCBI Taxonomy" id="1795041"/>
    <lineage>
        <taxon>Bacteria</taxon>
        <taxon>Pseudomonadati</taxon>
        <taxon>Pseudomonadota</taxon>
        <taxon>Alphaproteobacteria</taxon>
        <taxon>Rhodobacterales</taxon>
        <taxon>Paracoccaceae</taxon>
        <taxon>Pseudoroseicyclus</taxon>
    </lineage>
</organism>
<dbReference type="InterPro" id="IPR011541">
    <property type="entry name" value="Ni/Co_transpt_high_affinity"/>
</dbReference>